<dbReference type="GO" id="GO:0006623">
    <property type="term" value="P:protein targeting to vacuole"/>
    <property type="evidence" value="ECO:0007669"/>
    <property type="project" value="InterPro"/>
</dbReference>
<evidence type="ECO:0000313" key="5">
    <source>
        <dbReference type="Proteomes" id="UP000232323"/>
    </source>
</evidence>
<dbReference type="InterPro" id="IPR045111">
    <property type="entry name" value="Vps41/Vps8"/>
</dbReference>
<feature type="domain" description="Vacuolar protein sorting-associated protein 8 central" evidence="2">
    <location>
        <begin position="1340"/>
        <end position="1541"/>
    </location>
</feature>
<dbReference type="InterPro" id="IPR036322">
    <property type="entry name" value="WD40_repeat_dom_sf"/>
</dbReference>
<feature type="compositionally biased region" description="Polar residues" evidence="1">
    <location>
        <begin position="147"/>
        <end position="156"/>
    </location>
</feature>
<feature type="region of interest" description="Disordered" evidence="1">
    <location>
        <begin position="1219"/>
        <end position="1253"/>
    </location>
</feature>
<dbReference type="GO" id="GO:0005770">
    <property type="term" value="C:late endosome"/>
    <property type="evidence" value="ECO:0007669"/>
    <property type="project" value="TreeGrafter"/>
</dbReference>
<dbReference type="Proteomes" id="UP000232323">
    <property type="component" value="Unassembled WGS sequence"/>
</dbReference>
<feature type="compositionally biased region" description="Low complexity" evidence="1">
    <location>
        <begin position="944"/>
        <end position="965"/>
    </location>
</feature>
<dbReference type="Pfam" id="PF25066">
    <property type="entry name" value="TPR_VPS8_2"/>
    <property type="match status" value="1"/>
</dbReference>
<comment type="caution">
    <text evidence="4">The sequence shown here is derived from an EMBL/GenBank/DDBJ whole genome shotgun (WGS) entry which is preliminary data.</text>
</comment>
<evidence type="ECO:0000259" key="2">
    <source>
        <dbReference type="Pfam" id="PF12816"/>
    </source>
</evidence>
<dbReference type="OrthoDB" id="289913at2759"/>
<protein>
    <submittedName>
        <fullName evidence="4">Uncharacterized protein</fullName>
    </submittedName>
</protein>
<dbReference type="InterPro" id="IPR025941">
    <property type="entry name" value="Vps8_central_dom"/>
</dbReference>
<feature type="compositionally biased region" description="Low complexity" evidence="1">
    <location>
        <begin position="854"/>
        <end position="867"/>
    </location>
</feature>
<gene>
    <name evidence="4" type="ORF">CEUSTIGMA_g11004.t1</name>
</gene>
<evidence type="ECO:0000259" key="3">
    <source>
        <dbReference type="Pfam" id="PF25066"/>
    </source>
</evidence>
<organism evidence="4 5">
    <name type="scientific">Chlamydomonas eustigma</name>
    <dbReference type="NCBI Taxonomy" id="1157962"/>
    <lineage>
        <taxon>Eukaryota</taxon>
        <taxon>Viridiplantae</taxon>
        <taxon>Chlorophyta</taxon>
        <taxon>core chlorophytes</taxon>
        <taxon>Chlorophyceae</taxon>
        <taxon>CS clade</taxon>
        <taxon>Chlamydomonadales</taxon>
        <taxon>Chlamydomonadaceae</taxon>
        <taxon>Chlamydomonas</taxon>
    </lineage>
</organism>
<feature type="domain" description="VPS8-like TPR-like repeats" evidence="3">
    <location>
        <begin position="2219"/>
        <end position="2364"/>
    </location>
</feature>
<dbReference type="GO" id="GO:0030897">
    <property type="term" value="C:HOPS complex"/>
    <property type="evidence" value="ECO:0007669"/>
    <property type="project" value="TreeGrafter"/>
</dbReference>
<dbReference type="PANTHER" id="PTHR12616:SF8">
    <property type="entry name" value="VACUOLAR PROTEIN SORTING-ASSOCIATED PROTEIN 8 HOMOLOG"/>
    <property type="match status" value="1"/>
</dbReference>
<accession>A0A250XKY2</accession>
<dbReference type="EMBL" id="BEGY01000102">
    <property type="protein sequence ID" value="GAX83579.1"/>
    <property type="molecule type" value="Genomic_DNA"/>
</dbReference>
<name>A0A250XKY2_9CHLO</name>
<feature type="region of interest" description="Disordered" evidence="1">
    <location>
        <begin position="827"/>
        <end position="880"/>
    </location>
</feature>
<evidence type="ECO:0000256" key="1">
    <source>
        <dbReference type="SAM" id="MobiDB-lite"/>
    </source>
</evidence>
<feature type="compositionally biased region" description="Basic and acidic residues" evidence="1">
    <location>
        <begin position="118"/>
        <end position="128"/>
    </location>
</feature>
<feature type="region of interest" description="Disordered" evidence="1">
    <location>
        <begin position="252"/>
        <end position="361"/>
    </location>
</feature>
<dbReference type="Pfam" id="PF23306">
    <property type="entry name" value="VPS8_N"/>
    <property type="match status" value="1"/>
</dbReference>
<dbReference type="Pfam" id="PF12816">
    <property type="entry name" value="TPR_Vps8"/>
    <property type="match status" value="1"/>
</dbReference>
<dbReference type="STRING" id="1157962.A0A250XKY2"/>
<dbReference type="PANTHER" id="PTHR12616">
    <property type="entry name" value="VACUOLAR PROTEIN SORTING VPS41"/>
    <property type="match status" value="1"/>
</dbReference>
<feature type="compositionally biased region" description="Low complexity" evidence="1">
    <location>
        <begin position="1222"/>
        <end position="1235"/>
    </location>
</feature>
<feature type="region of interest" description="Disordered" evidence="1">
    <location>
        <begin position="923"/>
        <end position="965"/>
    </location>
</feature>
<dbReference type="InterPro" id="IPR059070">
    <property type="entry name" value="TPR_VPS8_2"/>
</dbReference>
<proteinExistence type="predicted"/>
<dbReference type="SUPFAM" id="SSF50978">
    <property type="entry name" value="WD40 repeat-like"/>
    <property type="match status" value="1"/>
</dbReference>
<feature type="compositionally biased region" description="Basic and acidic residues" evidence="1">
    <location>
        <begin position="300"/>
        <end position="361"/>
    </location>
</feature>
<reference evidence="4 5" key="1">
    <citation type="submission" date="2017-08" db="EMBL/GenBank/DDBJ databases">
        <title>Acidophilic green algal genome provides insights into adaptation to an acidic environment.</title>
        <authorList>
            <person name="Hirooka S."/>
            <person name="Hirose Y."/>
            <person name="Kanesaki Y."/>
            <person name="Higuchi S."/>
            <person name="Fujiwara T."/>
            <person name="Onuma R."/>
            <person name="Era A."/>
            <person name="Ohbayashi R."/>
            <person name="Uzuka A."/>
            <person name="Nozaki H."/>
            <person name="Yoshikawa H."/>
            <person name="Miyagishima S.Y."/>
        </authorList>
    </citation>
    <scope>NUCLEOTIDE SEQUENCE [LARGE SCALE GENOMIC DNA]</scope>
    <source>
        <strain evidence="4 5">NIES-2499</strain>
    </source>
</reference>
<evidence type="ECO:0000313" key="4">
    <source>
        <dbReference type="EMBL" id="GAX83579.1"/>
    </source>
</evidence>
<sequence>MGSQLDDLLADLLGESINDTDAQKEVDATINIDATSSIITSFPTVVASTARVAPLLLEDSLDAVDKLSTNSDREGASSYLTEDEEDRRKLLELLIDLEEEATAVATEELEASPPSDDSSQKESTDTKPDQPSSPATTNKTSADEMPLTSSDSTQGVSTSVAFKSSMDELLSNIVSRPQLLTHLHDQHPAQSLVPSQNTCSSMLRETLPPSPYLHTSSSFHQTFPPSLSSLPRVLANDQMEGEGSVTNSCRNYAQSPHTSPAEAREDVVPAEASEDVVPAEATREDVVPAEASEDVAPAEATREDVVPAEATREDVVPAEATREDVVPAEATREDVVPAEATREDVVPAEATREDVVPAEATREDVVPAEATREDVVPAKEMKHLLPLSEGSLINRSFSDHQEQQHQLVVSAGSTVIMGAVVVCSEGEEQQQRQCVVLPSGAAADVVDGTADIVNMMPGGAVLEGSSCGRDMADHELALLQAEVEEERLMGGYAAQMPPEPLEELEALLGATRDDWHPAGRPDASGAMVGGSVALRLEELQGLVPELMPMWQHLGRPRVIAGSGPVVAVGTSLGATVVFQTPAAAAAAGAVHNQAPPAASQGPAAAAAAPPAPMVLGEARSEAEAVCSLGFSVASSPADGLWLIVGHASGAVQVWDLQKRPARLVVTIGGQHSLPVIHVSFFPGRTTTCAISVDRRGRMVSHSFSTMLMRTGVSSRPLLDGSLGTISSVQHLIPFPASPPPPGKRSLLSTDAALATPSLQQQGQLNQRPQGNVSGGASVSSPSGSATSNTILAGEGVVSLCTSTGVHIAIVRPWGDLVLLYSRGWPPEGDATSSATRPGALPTAAWMPYPPVSRSGEASESGHAEAASPRPAAKISSHTGADQKAEHYVPSWCPRAVLAVGWDRRVVFYSVPLLGDLKDEQTFQDGHYKQQQQQQQSEVKGETSAPYAAKAPGQQQQQPLPSSSATINSAASSAKSLFRAVASAAATASAAAVRAAPTYGVPLPASTEPLTPPVVKQLILDYPVRTVRAWPAAVQLSSAQLEDQQMHIEEGSSVAAPSHVPLLLGHKAEGSTTNSVAGGGWSFLEDESRTILGLHWYEPDSLSVVARDGLTTRLLVLDYSSLAMIEQLECFDQPISSPHISPPRQQHSAGTGARLLPPLPICPESVVGNGSRVFLLGSGGTLYCSRLMTWQERLRTLQQLGKWGLGLWLGLEFYRAHHRRSSSPETSSSPSSSSSSVQLPGRGKQQQGHPQGKASGASSALVLLQQWLLNLLMGYISSLLHDFSQQQQQQQQQDAATSPNTSTLAKVAVDLCLLIPGSLESTLFTHVYPQFRDAVCAGPLLEAIEGRILSDQIQVLVPEVVQALVEHCAELGCPERVERCVLHMDVLSLDLDQVIRLCEAHKLYSALTYVYNQIQEYRRPLVVLLGAIAQGQPELARAASYKLLVYLRCIFRGRPFPPGSRDRMVSSHDSLATAPGGGGIFLSDAPEPRAQLLGSLLFMEASDLAREWGMGMDQIRDMGLDLPHPALQILLRHDPTAAVFVLGEAVSEWDAVETDLRSAAGKPAEELDSVRVASQVLIQALVGMVTSGALLHVQHLGQGLKHFDSEPDVNLSCLSERSSSHTHTSDDDPEAQVVNCPAALAAVLDFVTTMVSVGRVTVGAEFSLRLIQHLAVGPLSLELNAKVRSAQRKQAFSCHMPHVPTGKEAGAVEEKPARVPEEAIQKAVREEAVMELIRAIGVNREGDRYQEIDRLSLKQGLVALSVCDNAGLYRACALLHHLRGEYSEAVGNWLKLGDPGPALGYIGSSLALGMPTSGDHTRMLHALTQHALELVRRDPLTAAGLVVSYLKVPEQEALMMRAQSDPRLQFEFLRSVLSHQGRQQLLSHQGRQQQAAGVGHDNDLCNKGFEGSQCDTREAIGLLLIPRVAETFVKLLCSYAPSEVLPFLSEGSLSMSSNASRPFAAASAASSSGRADSAAPEGYDVQRCISYCRAAHVVDAEAYLHERLGDLDAAGKLYIALVQRACTNLDAVLRQSLADMHWFDCPPSSESSTHPSSLLSSTSSATVSHFPHLSWLMTLAPHLRNLIPRVCQGVSHALSTTTHTTHTAEQPCPASNATLDPLKSSQHLLPRLPSLLPPWMQQRDGSSAARLLSQISATGRCSPVKEGCSGALVSTHPIPPIPEALREAWRSLDNALGFCIRCSRACARQHRRQLQATSGVLLIDQAGAGTAAAADTEVPEHWLMLLDVVIDRLRVVRSSADEAQQVKSQEQWVQGQDEQENLSQGSFRSSLILKDIYSVMMEEVVGRMAEVLPLAQVVQHLAVRYASSTFGEFRNTLLGLFNACAYEHNIISAANRLMVRGAYSEVHSLYSAKRRGCSADTATTALPVLQQDSIVFKSSRGGKHIKSSDDDLSAFLHPESSHLIHTFHTYHGHHNNNLCDYQVLMGAAAVPPLMAAATLRPSGMPPPSGQYAGLNKSVLRQRLKAQVDVRPLIRKAKQGGLEAVNNIVTSRQQLQKRRLGINDTSMEREVQDNVISAVQAASAAYGQDLEASEPSFDVDELLNWATTAAAGR</sequence>
<feature type="region of interest" description="Disordered" evidence="1">
    <location>
        <begin position="758"/>
        <end position="786"/>
    </location>
</feature>
<keyword evidence="5" id="KW-1185">Reference proteome</keyword>
<feature type="compositionally biased region" description="Polar residues" evidence="1">
    <location>
        <begin position="129"/>
        <end position="140"/>
    </location>
</feature>
<dbReference type="GO" id="GO:0034058">
    <property type="term" value="P:endosomal vesicle fusion"/>
    <property type="evidence" value="ECO:0007669"/>
    <property type="project" value="TreeGrafter"/>
</dbReference>
<feature type="region of interest" description="Disordered" evidence="1">
    <location>
        <begin position="105"/>
        <end position="156"/>
    </location>
</feature>